<organism evidence="2 3">
    <name type="scientific">Parafilimonas terrae</name>
    <dbReference type="NCBI Taxonomy" id="1465490"/>
    <lineage>
        <taxon>Bacteria</taxon>
        <taxon>Pseudomonadati</taxon>
        <taxon>Bacteroidota</taxon>
        <taxon>Chitinophagia</taxon>
        <taxon>Chitinophagales</taxon>
        <taxon>Chitinophagaceae</taxon>
        <taxon>Parafilimonas</taxon>
    </lineage>
</organism>
<dbReference type="InterPro" id="IPR034660">
    <property type="entry name" value="DinB/YfiT-like"/>
</dbReference>
<dbReference type="Pfam" id="PF12867">
    <property type="entry name" value="DinB_2"/>
    <property type="match status" value="1"/>
</dbReference>
<protein>
    <submittedName>
        <fullName evidence="2">DinB superfamily protein</fullName>
    </submittedName>
</protein>
<dbReference type="SUPFAM" id="SSF109854">
    <property type="entry name" value="DinB/YfiT-like putative metalloenzymes"/>
    <property type="match status" value="1"/>
</dbReference>
<accession>A0A1I5Z7E1</accession>
<sequence>MKTHNTQELIELLEEQTESILNIAVQQWQMMPSPVFKQQPSQGSWSAMQCLGHLNAYGRYYLPAIERAIDMARLKHQPAAEIFTPGWLGNYFTKLMLPGENGTAVKKMKAPKGYTITNEGNSDEIIATFINQQETLLLLLQQARYVNLNKIRIPVSIAKFIKLKLGDVFMFLIAHNLRHVKQAERAVNTAMNILIKKDERDLNQVLANVGL</sequence>
<evidence type="ECO:0000313" key="3">
    <source>
        <dbReference type="Proteomes" id="UP000199031"/>
    </source>
</evidence>
<feature type="domain" description="DinB-like" evidence="1">
    <location>
        <begin position="36"/>
        <end position="183"/>
    </location>
</feature>
<name>A0A1I5Z7E1_9BACT</name>
<reference evidence="2 3" key="1">
    <citation type="submission" date="2016-10" db="EMBL/GenBank/DDBJ databases">
        <authorList>
            <person name="de Groot N.N."/>
        </authorList>
    </citation>
    <scope>NUCLEOTIDE SEQUENCE [LARGE SCALE GENOMIC DNA]</scope>
    <source>
        <strain evidence="2 3">DSM 28286</strain>
    </source>
</reference>
<dbReference type="OrthoDB" id="1524454at2"/>
<gene>
    <name evidence="2" type="ORF">SAMN05444277_11748</name>
</gene>
<keyword evidence="3" id="KW-1185">Reference proteome</keyword>
<evidence type="ECO:0000313" key="2">
    <source>
        <dbReference type="EMBL" id="SFQ52389.1"/>
    </source>
</evidence>
<dbReference type="RefSeq" id="WP_090662799.1">
    <property type="nucleotide sequence ID" value="NZ_FOXQ01000017.1"/>
</dbReference>
<proteinExistence type="predicted"/>
<dbReference type="STRING" id="1465490.SAMN05444277_11748"/>
<evidence type="ECO:0000259" key="1">
    <source>
        <dbReference type="Pfam" id="PF12867"/>
    </source>
</evidence>
<dbReference type="Gene3D" id="1.20.120.450">
    <property type="entry name" value="dinb family like domain"/>
    <property type="match status" value="1"/>
</dbReference>
<dbReference type="EMBL" id="FOXQ01000017">
    <property type="protein sequence ID" value="SFQ52389.1"/>
    <property type="molecule type" value="Genomic_DNA"/>
</dbReference>
<dbReference type="InterPro" id="IPR024775">
    <property type="entry name" value="DinB-like"/>
</dbReference>
<dbReference type="AlphaFoldDB" id="A0A1I5Z7E1"/>
<dbReference type="Proteomes" id="UP000199031">
    <property type="component" value="Unassembled WGS sequence"/>
</dbReference>